<dbReference type="Proteomes" id="UP000054477">
    <property type="component" value="Unassembled WGS sequence"/>
</dbReference>
<organism evidence="1 2">
    <name type="scientific">Laccaria amethystina LaAM-08-1</name>
    <dbReference type="NCBI Taxonomy" id="1095629"/>
    <lineage>
        <taxon>Eukaryota</taxon>
        <taxon>Fungi</taxon>
        <taxon>Dikarya</taxon>
        <taxon>Basidiomycota</taxon>
        <taxon>Agaricomycotina</taxon>
        <taxon>Agaricomycetes</taxon>
        <taxon>Agaricomycetidae</taxon>
        <taxon>Agaricales</taxon>
        <taxon>Agaricineae</taxon>
        <taxon>Hydnangiaceae</taxon>
        <taxon>Laccaria</taxon>
    </lineage>
</organism>
<sequence>MSTSVDHAIAVLAKLPISEWNDAIEKVFALRKEREGRNRDLEEAERGLPHKLPSSSEFSSLFYMIVMLILQRYVKTIFQQLSSRIVAPRHEITQDR</sequence>
<protein>
    <submittedName>
        <fullName evidence="1">Unplaced genomic scaffold K443scaffold_21, whole genome shotgun sequence</fullName>
    </submittedName>
</protein>
<evidence type="ECO:0000313" key="1">
    <source>
        <dbReference type="EMBL" id="KIK05936.1"/>
    </source>
</evidence>
<name>A0A0C9XLL4_9AGAR</name>
<proteinExistence type="predicted"/>
<evidence type="ECO:0000313" key="2">
    <source>
        <dbReference type="Proteomes" id="UP000054477"/>
    </source>
</evidence>
<reference evidence="2" key="2">
    <citation type="submission" date="2015-01" db="EMBL/GenBank/DDBJ databases">
        <title>Evolutionary Origins and Diversification of the Mycorrhizal Mutualists.</title>
        <authorList>
            <consortium name="DOE Joint Genome Institute"/>
            <consortium name="Mycorrhizal Genomics Consortium"/>
            <person name="Kohler A."/>
            <person name="Kuo A."/>
            <person name="Nagy L.G."/>
            <person name="Floudas D."/>
            <person name="Copeland A."/>
            <person name="Barry K.W."/>
            <person name="Cichocki N."/>
            <person name="Veneault-Fourrey C."/>
            <person name="LaButti K."/>
            <person name="Lindquist E.A."/>
            <person name="Lipzen A."/>
            <person name="Lundell T."/>
            <person name="Morin E."/>
            <person name="Murat C."/>
            <person name="Riley R."/>
            <person name="Ohm R."/>
            <person name="Sun H."/>
            <person name="Tunlid A."/>
            <person name="Henrissat B."/>
            <person name="Grigoriev I.V."/>
            <person name="Hibbett D.S."/>
            <person name="Martin F."/>
        </authorList>
    </citation>
    <scope>NUCLEOTIDE SEQUENCE [LARGE SCALE GENOMIC DNA]</scope>
    <source>
        <strain evidence="2">LaAM-08-1</strain>
    </source>
</reference>
<dbReference type="HOGENOM" id="CLU_2360049_0_0_1"/>
<reference evidence="1 2" key="1">
    <citation type="submission" date="2014-04" db="EMBL/GenBank/DDBJ databases">
        <authorList>
            <consortium name="DOE Joint Genome Institute"/>
            <person name="Kuo A."/>
            <person name="Kohler A."/>
            <person name="Nagy L.G."/>
            <person name="Floudas D."/>
            <person name="Copeland A."/>
            <person name="Barry K.W."/>
            <person name="Cichocki N."/>
            <person name="Veneault-Fourrey C."/>
            <person name="LaButti K."/>
            <person name="Lindquist E.A."/>
            <person name="Lipzen A."/>
            <person name="Lundell T."/>
            <person name="Morin E."/>
            <person name="Murat C."/>
            <person name="Sun H."/>
            <person name="Tunlid A."/>
            <person name="Henrissat B."/>
            <person name="Grigoriev I.V."/>
            <person name="Hibbett D.S."/>
            <person name="Martin F."/>
            <person name="Nordberg H.P."/>
            <person name="Cantor M.N."/>
            <person name="Hua S.X."/>
        </authorList>
    </citation>
    <scope>NUCLEOTIDE SEQUENCE [LARGE SCALE GENOMIC DNA]</scope>
    <source>
        <strain evidence="1 2">LaAM-08-1</strain>
    </source>
</reference>
<dbReference type="AlphaFoldDB" id="A0A0C9XLL4"/>
<dbReference type="EMBL" id="KN838556">
    <property type="protein sequence ID" value="KIK05936.1"/>
    <property type="molecule type" value="Genomic_DNA"/>
</dbReference>
<keyword evidence="2" id="KW-1185">Reference proteome</keyword>
<gene>
    <name evidence="1" type="ORF">K443DRAFT_318250</name>
</gene>
<accession>A0A0C9XLL4</accession>